<sequence>MWGSNFNKFKNYLNEGECETHDDCMQILEGSECKNNTCSCPTYWILSNDKTKCLKLPTGYGSECEESIQCSETLLSGGICIDNVCKCKKGYHYLKGSCWKSRKLHETCLTTEQCYSNSDYRGQECKNKYCLCQNGYYERFNSTCRKIRNIDDSCNIDSDCFDEGTVCEKMICKNNDTIKFSNKFFYENVIDIVRFDDTEKNLTCPKGHFEMNGKCVVELGMKCTGDDDCKHISKSVCLNDVCYCDPVLAIASENNRKCMQVARGKMVNITKSVCKIDRQCAVYGENSICINRNCHCKNETYWDSENQYCWKIKGIGETCLSDRDCHTTSTHAECKENDATKQKLCTCQDGYYVKNQQCVPEAVNVGDFCEADEYCLIDNSHCNKTTNSCVCNEFYYPENKKCMAGVGSPCDDEKQCVKIENTKCLPEKNSTRKYCLCKENHINSNDYKNCLPVSGFGENCSASFQCIPKLGSLSECFNGSCRCNETAHLYKDRCFKSRVIGESCKMKQECNLGNDTDIQICLNGFCSCHWDYELDENKDCIKRNSGSRIQNILEWTSLTLISIIIVLRG</sequence>
<reference evidence="2" key="1">
    <citation type="submission" date="2007-04" db="EMBL/GenBank/DDBJ databases">
        <title>Annotation of Pediculus humanus corporis strain USDA.</title>
        <authorList>
            <person name="Kirkness E."/>
            <person name="Hannick L."/>
            <person name="Hass B."/>
            <person name="Bruggner R."/>
            <person name="Lawson D."/>
            <person name="Bidwell S."/>
            <person name="Joardar V."/>
            <person name="Caler E."/>
            <person name="Walenz B."/>
            <person name="Inman J."/>
            <person name="Schobel S."/>
            <person name="Galinsky K."/>
            <person name="Amedeo P."/>
            <person name="Strausberg R."/>
        </authorList>
    </citation>
    <scope>NUCLEOTIDE SEQUENCE</scope>
    <source>
        <strain evidence="2">USDA</strain>
    </source>
</reference>
<evidence type="ECO:0000313" key="3">
    <source>
        <dbReference type="EnsemblMetazoa" id="PHUM452960-PA"/>
    </source>
</evidence>
<dbReference type="AlphaFoldDB" id="E0VUQ9"/>
<dbReference type="InterPro" id="IPR006149">
    <property type="entry name" value="EB_dom"/>
</dbReference>
<gene>
    <name evidence="3" type="primary">8230506</name>
    <name evidence="2" type="ORF">Phum_PHUM452960</name>
</gene>
<dbReference type="eggNOG" id="KOG1218">
    <property type="taxonomic scope" value="Eukaryota"/>
</dbReference>
<dbReference type="GeneID" id="8230506"/>
<accession>E0VUQ9</accession>
<evidence type="ECO:0000259" key="1">
    <source>
        <dbReference type="PROSITE" id="PS01186"/>
    </source>
</evidence>
<dbReference type="PROSITE" id="PS01186">
    <property type="entry name" value="EGF_2"/>
    <property type="match status" value="1"/>
</dbReference>
<dbReference type="Proteomes" id="UP000009046">
    <property type="component" value="Unassembled WGS sequence"/>
</dbReference>
<organism>
    <name type="scientific">Pediculus humanus subsp. corporis</name>
    <name type="common">Body louse</name>
    <dbReference type="NCBI Taxonomy" id="121224"/>
    <lineage>
        <taxon>Eukaryota</taxon>
        <taxon>Metazoa</taxon>
        <taxon>Ecdysozoa</taxon>
        <taxon>Arthropoda</taxon>
        <taxon>Hexapoda</taxon>
        <taxon>Insecta</taxon>
        <taxon>Pterygota</taxon>
        <taxon>Neoptera</taxon>
        <taxon>Paraneoptera</taxon>
        <taxon>Psocodea</taxon>
        <taxon>Troctomorpha</taxon>
        <taxon>Phthiraptera</taxon>
        <taxon>Anoplura</taxon>
        <taxon>Pediculidae</taxon>
        <taxon>Pediculus</taxon>
    </lineage>
</organism>
<dbReference type="EnsemblMetazoa" id="PHUM452960-RA">
    <property type="protein sequence ID" value="PHUM452960-PA"/>
    <property type="gene ID" value="PHUM452960"/>
</dbReference>
<name>E0VUQ9_PEDHC</name>
<dbReference type="EMBL" id="AAZO01005514">
    <property type="status" value="NOT_ANNOTATED_CDS"/>
    <property type="molecule type" value="Genomic_DNA"/>
</dbReference>
<evidence type="ECO:0000313" key="4">
    <source>
        <dbReference type="Proteomes" id="UP000009046"/>
    </source>
</evidence>
<dbReference type="OrthoDB" id="504708at2759"/>
<dbReference type="VEuPathDB" id="VectorBase:PHUM452960"/>
<reference evidence="3" key="3">
    <citation type="submission" date="2021-02" db="UniProtKB">
        <authorList>
            <consortium name="EnsemblMetazoa"/>
        </authorList>
    </citation>
    <scope>IDENTIFICATION</scope>
    <source>
        <strain evidence="3">USDA</strain>
    </source>
</reference>
<dbReference type="CTD" id="8230506"/>
<dbReference type="PANTHER" id="PTHR39069">
    <property type="entry name" value="ECDYSONE-INDUCIBLE GENE E1, ISOFORM A"/>
    <property type="match status" value="1"/>
</dbReference>
<dbReference type="RefSeq" id="XP_002429853.1">
    <property type="nucleotide sequence ID" value="XM_002429808.1"/>
</dbReference>
<proteinExistence type="predicted"/>
<protein>
    <recommendedName>
        <fullName evidence="1">EGF-like domain-containing protein</fullName>
    </recommendedName>
</protein>
<dbReference type="KEGG" id="phu:Phum_PHUM452960"/>
<dbReference type="Pfam" id="PF01683">
    <property type="entry name" value="EB"/>
    <property type="match status" value="4"/>
</dbReference>
<dbReference type="HOGENOM" id="CLU_436953_0_0_1"/>
<dbReference type="InParanoid" id="E0VUQ9"/>
<keyword evidence="4" id="KW-1185">Reference proteome</keyword>
<dbReference type="InterPro" id="IPR000742">
    <property type="entry name" value="EGF"/>
</dbReference>
<evidence type="ECO:0000313" key="2">
    <source>
        <dbReference type="EMBL" id="EEB17115.1"/>
    </source>
</evidence>
<dbReference type="OMA" id="CICQKNY"/>
<reference evidence="2" key="2">
    <citation type="submission" date="2007-04" db="EMBL/GenBank/DDBJ databases">
        <title>The genome of the human body louse.</title>
        <authorList>
            <consortium name="The Human Body Louse Genome Consortium"/>
            <person name="Kirkness E."/>
            <person name="Walenz B."/>
            <person name="Hass B."/>
            <person name="Bruggner R."/>
            <person name="Strausberg R."/>
        </authorList>
    </citation>
    <scope>NUCLEOTIDE SEQUENCE</scope>
    <source>
        <strain evidence="2">USDA</strain>
    </source>
</reference>
<dbReference type="EMBL" id="DS235787">
    <property type="protein sequence ID" value="EEB17115.1"/>
    <property type="molecule type" value="Genomic_DNA"/>
</dbReference>
<feature type="domain" description="EGF-like" evidence="1">
    <location>
        <begin position="345"/>
        <end position="358"/>
    </location>
</feature>
<dbReference type="PANTHER" id="PTHR39069:SF8">
    <property type="entry name" value="FI17111P1"/>
    <property type="match status" value="1"/>
</dbReference>